<evidence type="ECO:0000256" key="4">
    <source>
        <dbReference type="ARBA" id="ARBA00022771"/>
    </source>
</evidence>
<dbReference type="EMBL" id="JALLPJ020000101">
    <property type="protein sequence ID" value="KAL3802440.1"/>
    <property type="molecule type" value="Genomic_DNA"/>
</dbReference>
<evidence type="ECO:0000313" key="13">
    <source>
        <dbReference type="Proteomes" id="UP001530400"/>
    </source>
</evidence>
<feature type="compositionally biased region" description="Polar residues" evidence="9">
    <location>
        <begin position="154"/>
        <end position="174"/>
    </location>
</feature>
<keyword evidence="2" id="KW-0808">Transferase</keyword>
<evidence type="ECO:0000256" key="8">
    <source>
        <dbReference type="PROSITE-ProRule" id="PRU00236"/>
    </source>
</evidence>
<dbReference type="PANTHER" id="PTHR11085:SF12">
    <property type="entry name" value="NAD-DEPENDENT PROTEIN DEACYLASE SIRTUIN-6"/>
    <property type="match status" value="1"/>
</dbReference>
<evidence type="ECO:0000259" key="11">
    <source>
        <dbReference type="PROSITE" id="PS51050"/>
    </source>
</evidence>
<name>A0ABD3QWL3_9STRA</name>
<dbReference type="PROSITE" id="PS50305">
    <property type="entry name" value="SIRTUIN"/>
    <property type="match status" value="1"/>
</dbReference>
<feature type="binding site" evidence="8">
    <location>
        <position position="341"/>
    </location>
    <ligand>
        <name>Zn(2+)</name>
        <dbReference type="ChEBI" id="CHEBI:29105"/>
    </ligand>
</feature>
<dbReference type="AlphaFoldDB" id="A0ABD3QWL3"/>
<feature type="domain" description="CW-type" evidence="11">
    <location>
        <begin position="107"/>
        <end position="159"/>
    </location>
</feature>
<dbReference type="InterPro" id="IPR029035">
    <property type="entry name" value="DHS-like_NAD/FAD-binding_dom"/>
</dbReference>
<proteinExistence type="inferred from homology"/>
<evidence type="ECO:0000256" key="3">
    <source>
        <dbReference type="ARBA" id="ARBA00022723"/>
    </source>
</evidence>
<dbReference type="SUPFAM" id="SSF52467">
    <property type="entry name" value="DHS-like NAD/FAD-binding domain"/>
    <property type="match status" value="1"/>
</dbReference>
<evidence type="ECO:0000256" key="6">
    <source>
        <dbReference type="ARBA" id="ARBA00023027"/>
    </source>
</evidence>
<feature type="binding site" evidence="8">
    <location>
        <position position="296"/>
    </location>
    <ligand>
        <name>Zn(2+)</name>
        <dbReference type="ChEBI" id="CHEBI:29105"/>
    </ligand>
</feature>
<feature type="active site" description="Proton acceptor" evidence="8">
    <location>
        <position position="285"/>
    </location>
</feature>
<dbReference type="GO" id="GO:0034979">
    <property type="term" value="F:NAD-dependent protein lysine deacetylase activity"/>
    <property type="evidence" value="ECO:0007669"/>
    <property type="project" value="UniProtKB-EC"/>
</dbReference>
<feature type="binding site" evidence="8">
    <location>
        <position position="293"/>
    </location>
    <ligand>
        <name>Zn(2+)</name>
        <dbReference type="ChEBI" id="CHEBI:29105"/>
    </ligand>
</feature>
<evidence type="ECO:0000256" key="9">
    <source>
        <dbReference type="SAM" id="MobiDB-lite"/>
    </source>
</evidence>
<feature type="compositionally biased region" description="Basic residues" evidence="9">
    <location>
        <begin position="76"/>
        <end position="95"/>
    </location>
</feature>
<dbReference type="Proteomes" id="UP001530400">
    <property type="component" value="Unassembled WGS sequence"/>
</dbReference>
<keyword evidence="4" id="KW-0863">Zinc-finger</keyword>
<keyword evidence="3 8" id="KW-0479">Metal-binding</keyword>
<organism evidence="12 13">
    <name type="scientific">Cyclotella atomus</name>
    <dbReference type="NCBI Taxonomy" id="382360"/>
    <lineage>
        <taxon>Eukaryota</taxon>
        <taxon>Sar</taxon>
        <taxon>Stramenopiles</taxon>
        <taxon>Ochrophyta</taxon>
        <taxon>Bacillariophyta</taxon>
        <taxon>Coscinodiscophyceae</taxon>
        <taxon>Thalassiosirophycidae</taxon>
        <taxon>Stephanodiscales</taxon>
        <taxon>Stephanodiscaceae</taxon>
        <taxon>Cyclotella</taxon>
    </lineage>
</organism>
<evidence type="ECO:0000259" key="10">
    <source>
        <dbReference type="PROSITE" id="PS50305"/>
    </source>
</evidence>
<evidence type="ECO:0000313" key="12">
    <source>
        <dbReference type="EMBL" id="KAL3802440.1"/>
    </source>
</evidence>
<feature type="binding site" evidence="8">
    <location>
        <position position="331"/>
    </location>
    <ligand>
        <name>Zn(2+)</name>
        <dbReference type="ChEBI" id="CHEBI:29105"/>
    </ligand>
</feature>
<evidence type="ECO:0000256" key="7">
    <source>
        <dbReference type="ARBA" id="ARBA00038170"/>
    </source>
</evidence>
<accession>A0ABD3QWL3</accession>
<comment type="similarity">
    <text evidence="7">Belongs to the sirtuin family. Class IV subfamily.</text>
</comment>
<dbReference type="InterPro" id="IPR011124">
    <property type="entry name" value="Znf_CW"/>
</dbReference>
<dbReference type="Pfam" id="PF02146">
    <property type="entry name" value="SIR2"/>
    <property type="match status" value="2"/>
</dbReference>
<gene>
    <name evidence="12" type="ORF">ACHAWO_004742</name>
</gene>
<keyword evidence="13" id="KW-1185">Reference proteome</keyword>
<reference evidence="12 13" key="1">
    <citation type="submission" date="2024-10" db="EMBL/GenBank/DDBJ databases">
        <title>Updated reference genomes for cyclostephanoid diatoms.</title>
        <authorList>
            <person name="Roberts W.R."/>
            <person name="Alverson A.J."/>
        </authorList>
    </citation>
    <scope>NUCLEOTIDE SEQUENCE [LARGE SCALE GENOMIC DNA]</scope>
    <source>
        <strain evidence="12 13">AJA010-31</strain>
    </source>
</reference>
<keyword evidence="5 8" id="KW-0862">Zinc</keyword>
<feature type="domain" description="Deacetylase sirtuin-type" evidence="10">
    <location>
        <begin position="27"/>
        <end position="442"/>
    </location>
</feature>
<dbReference type="Pfam" id="PF07496">
    <property type="entry name" value="zf-CW"/>
    <property type="match status" value="1"/>
</dbReference>
<dbReference type="InterPro" id="IPR026590">
    <property type="entry name" value="Ssirtuin_cat_dom"/>
</dbReference>
<protein>
    <recommendedName>
        <fullName evidence="1">protein acetyllysine N-acetyltransferase</fullName>
        <ecNumber evidence="1">2.3.1.286</ecNumber>
    </recommendedName>
</protein>
<comment type="caution">
    <text evidence="12">The sequence shown here is derived from an EMBL/GenBank/DDBJ whole genome shotgun (WGS) entry which is preliminary data.</text>
</comment>
<dbReference type="InterPro" id="IPR050134">
    <property type="entry name" value="NAD-dep_sirtuin_deacylases"/>
</dbReference>
<dbReference type="Gene3D" id="3.30.40.100">
    <property type="match status" value="1"/>
</dbReference>
<dbReference type="Gene3D" id="3.40.50.1220">
    <property type="entry name" value="TPP-binding domain"/>
    <property type="match status" value="2"/>
</dbReference>
<feature type="region of interest" description="Disordered" evidence="9">
    <location>
        <begin position="56"/>
        <end position="110"/>
    </location>
</feature>
<evidence type="ECO:0000256" key="5">
    <source>
        <dbReference type="ARBA" id="ARBA00022833"/>
    </source>
</evidence>
<dbReference type="EC" id="2.3.1.286" evidence="1"/>
<feature type="region of interest" description="Disordered" evidence="9">
    <location>
        <begin position="141"/>
        <end position="222"/>
    </location>
</feature>
<evidence type="ECO:0000256" key="2">
    <source>
        <dbReference type="ARBA" id="ARBA00022679"/>
    </source>
</evidence>
<feature type="region of interest" description="Disordered" evidence="9">
    <location>
        <begin position="1"/>
        <end position="24"/>
    </location>
</feature>
<sequence length="461" mass="51254">MSAGYAERLSEYPNKGKCGLPEMQDTPRALTSKIDTLAKLMRQSCHTVVLTGAGVSTSAGIPDFRGPNGIWTREERKRKKKKQKRGKKANNKRKREHDADENEGVDKSKGPTWVQCDLCDKWRRMSSTKVEELPEKWQCSMNTTDSKHSKCSDPQETYNHNHGSKSNAGFTPQVKTPRGGNVECVADEPPADRNSKRPQSGSSSDPIDVEANNSTKPAIPSFETAIPTYTHRALTHMILQPPPAKDGDANDDTTQRTFLNHVVTQNIDGLHRKSRLPRKHQSILHGDIFTEVCDTCHTEHVRPHEIESIGLSYTEIFVMSSTPPSTLGRKCTLGGDPPGTCQGKLLDTLLDWENDLPEKDWQRAQDECEKADLIICMGTSLRIEPAGGLCELAKPTGKGKKKKIGYVIVNLQVTPYDEGAALVIRGKVDEVMEGLMWRLGYDHDWDNVCDYGKSGNRSASF</sequence>
<dbReference type="PANTHER" id="PTHR11085">
    <property type="entry name" value="NAD-DEPENDENT PROTEIN DEACYLASE SIRTUIN-5, MITOCHONDRIAL-RELATED"/>
    <property type="match status" value="1"/>
</dbReference>
<dbReference type="PROSITE" id="PS51050">
    <property type="entry name" value="ZF_CW"/>
    <property type="match status" value="1"/>
</dbReference>
<evidence type="ECO:0000256" key="1">
    <source>
        <dbReference type="ARBA" id="ARBA00012928"/>
    </source>
</evidence>
<keyword evidence="6" id="KW-0520">NAD</keyword>
<feature type="compositionally biased region" description="Polar residues" evidence="9">
    <location>
        <begin position="197"/>
        <end position="216"/>
    </location>
</feature>
<dbReference type="GO" id="GO:0008270">
    <property type="term" value="F:zinc ion binding"/>
    <property type="evidence" value="ECO:0007669"/>
    <property type="project" value="UniProtKB-KW"/>
</dbReference>
<dbReference type="InterPro" id="IPR003000">
    <property type="entry name" value="Sirtuin"/>
</dbReference>